<protein>
    <submittedName>
        <fullName evidence="1">Uncharacterized protein</fullName>
    </submittedName>
</protein>
<organism evidence="1 2">
    <name type="scientific">Hansschlegelia beijingensis</name>
    <dbReference type="NCBI Taxonomy" id="1133344"/>
    <lineage>
        <taxon>Bacteria</taxon>
        <taxon>Pseudomonadati</taxon>
        <taxon>Pseudomonadota</taxon>
        <taxon>Alphaproteobacteria</taxon>
        <taxon>Hyphomicrobiales</taxon>
        <taxon>Methylopilaceae</taxon>
        <taxon>Hansschlegelia</taxon>
    </lineage>
</organism>
<reference evidence="1 2" key="1">
    <citation type="submission" date="2020-08" db="EMBL/GenBank/DDBJ databases">
        <title>Genomic Encyclopedia of Type Strains, Phase IV (KMG-IV): sequencing the most valuable type-strain genomes for metagenomic binning, comparative biology and taxonomic classification.</title>
        <authorList>
            <person name="Goeker M."/>
        </authorList>
    </citation>
    <scope>NUCLEOTIDE SEQUENCE [LARGE SCALE GENOMIC DNA]</scope>
    <source>
        <strain evidence="1 2">DSM 25481</strain>
    </source>
</reference>
<name>A0A7W6D8D5_9HYPH</name>
<dbReference type="Proteomes" id="UP000528964">
    <property type="component" value="Unassembled WGS sequence"/>
</dbReference>
<accession>A0A7W6D8D5</accession>
<sequence>MKMISLTDADTRSLVFLHPANVVAVREHGRQTMVHTAGGGTGGDGLMFTVLEPLTEVIEKINACLRA</sequence>
<evidence type="ECO:0000313" key="2">
    <source>
        <dbReference type="Proteomes" id="UP000528964"/>
    </source>
</evidence>
<proteinExistence type="predicted"/>
<evidence type="ECO:0000313" key="1">
    <source>
        <dbReference type="EMBL" id="MBB3974144.1"/>
    </source>
</evidence>
<keyword evidence="2" id="KW-1185">Reference proteome</keyword>
<dbReference type="AlphaFoldDB" id="A0A7W6D8D5"/>
<gene>
    <name evidence="1" type="ORF">GGR24_002821</name>
</gene>
<dbReference type="EMBL" id="JACIDR010000004">
    <property type="protein sequence ID" value="MBB3974144.1"/>
    <property type="molecule type" value="Genomic_DNA"/>
</dbReference>
<comment type="caution">
    <text evidence="1">The sequence shown here is derived from an EMBL/GenBank/DDBJ whole genome shotgun (WGS) entry which is preliminary data.</text>
</comment>
<dbReference type="RefSeq" id="WP_183395978.1">
    <property type="nucleotide sequence ID" value="NZ_JACIDR010000004.1"/>
</dbReference>